<accession>A0A3S3AAV1</accession>
<dbReference type="InterPro" id="IPR029062">
    <property type="entry name" value="Class_I_gatase-like"/>
</dbReference>
<dbReference type="EMBL" id="RKLN01000003">
    <property type="protein sequence ID" value="RVW03706.1"/>
    <property type="molecule type" value="Genomic_DNA"/>
</dbReference>
<evidence type="ECO:0000256" key="4">
    <source>
        <dbReference type="ARBA" id="ARBA00022962"/>
    </source>
</evidence>
<dbReference type="InterPro" id="IPR015890">
    <property type="entry name" value="Chorismate_C"/>
</dbReference>
<dbReference type="InterPro" id="IPR005801">
    <property type="entry name" value="ADC_synthase"/>
</dbReference>
<dbReference type="PANTHER" id="PTHR11236">
    <property type="entry name" value="AMINOBENZOATE/ANTHRANILATE SYNTHASE"/>
    <property type="match status" value="1"/>
</dbReference>
<dbReference type="GO" id="GO:0005737">
    <property type="term" value="C:cytoplasm"/>
    <property type="evidence" value="ECO:0007669"/>
    <property type="project" value="TreeGrafter"/>
</dbReference>
<protein>
    <recommendedName>
        <fullName evidence="2">aminodeoxychorismate synthase</fullName>
        <ecNumber evidence="2">2.6.1.85</ecNumber>
    </recommendedName>
</protein>
<dbReference type="Pfam" id="PF04715">
    <property type="entry name" value="Anth_synt_I_N"/>
    <property type="match status" value="1"/>
</dbReference>
<evidence type="ECO:0000256" key="1">
    <source>
        <dbReference type="ARBA" id="ARBA00005970"/>
    </source>
</evidence>
<evidence type="ECO:0000313" key="10">
    <source>
        <dbReference type="Proteomes" id="UP000284333"/>
    </source>
</evidence>
<dbReference type="InterPro" id="IPR006221">
    <property type="entry name" value="TrpG/PapA_dom"/>
</dbReference>
<feature type="region of interest" description="Disordered" evidence="5">
    <location>
        <begin position="189"/>
        <end position="215"/>
    </location>
</feature>
<dbReference type="CDD" id="cd01743">
    <property type="entry name" value="GATase1_Anthranilate_Synthase"/>
    <property type="match status" value="1"/>
</dbReference>
<dbReference type="PRINTS" id="PR00097">
    <property type="entry name" value="ANTSNTHASEII"/>
</dbReference>
<dbReference type="AlphaFoldDB" id="A0A3S3AAV1"/>
<comment type="caution">
    <text evidence="9">The sequence shown here is derived from an EMBL/GenBank/DDBJ whole genome shotgun (WGS) entry which is preliminary data.</text>
</comment>
<dbReference type="NCBIfam" id="TIGR00553">
    <property type="entry name" value="pabB"/>
    <property type="match status" value="1"/>
</dbReference>
<dbReference type="GO" id="GO:0046820">
    <property type="term" value="F:4-amino-4-deoxychorismate synthase activity"/>
    <property type="evidence" value="ECO:0007669"/>
    <property type="project" value="UniProtKB-EC"/>
</dbReference>
<dbReference type="GO" id="GO:0008153">
    <property type="term" value="P:4-aminobenzoate biosynthetic process"/>
    <property type="evidence" value="ECO:0007669"/>
    <property type="project" value="TreeGrafter"/>
</dbReference>
<dbReference type="PROSITE" id="PS51273">
    <property type="entry name" value="GATASE_TYPE_1"/>
    <property type="match status" value="1"/>
</dbReference>
<evidence type="ECO:0000313" key="9">
    <source>
        <dbReference type="EMBL" id="RVW03706.1"/>
    </source>
</evidence>
<comment type="similarity">
    <text evidence="1">In the C-terminal section; belongs to the anthranilate synthase component I family.</text>
</comment>
<feature type="compositionally biased region" description="Low complexity" evidence="5">
    <location>
        <begin position="712"/>
        <end position="741"/>
    </location>
</feature>
<reference evidence="9 10" key="1">
    <citation type="submission" date="2018-11" db="EMBL/GenBank/DDBJ databases">
        <title>Rhodococcus spongicola sp. nov. and Rhodococcus xishaensis sp. nov. from marine sponges.</title>
        <authorList>
            <person name="Li L."/>
            <person name="Lin H.W."/>
        </authorList>
    </citation>
    <scope>NUCLEOTIDE SEQUENCE [LARGE SCALE GENOMIC DNA]</scope>
    <source>
        <strain evidence="9 10">LHW50502</strain>
    </source>
</reference>
<evidence type="ECO:0000259" key="6">
    <source>
        <dbReference type="Pfam" id="PF00117"/>
    </source>
</evidence>
<dbReference type="GO" id="GO:0009396">
    <property type="term" value="P:folic acid-containing compound biosynthetic process"/>
    <property type="evidence" value="ECO:0007669"/>
    <property type="project" value="InterPro"/>
</dbReference>
<dbReference type="SUPFAM" id="SSF52317">
    <property type="entry name" value="Class I glutamine amidotransferase-like"/>
    <property type="match status" value="1"/>
</dbReference>
<keyword evidence="9" id="KW-0032">Aminotransferase</keyword>
<sequence length="757" mass="81747">MSTRTLLIDNYDSFTYNLYSLLSEVNGRPPVVVKNDTDWASVPLDDFDNIVISPGPGRPDRKRDFGISARAIANRQIPVLGVCLGHQGLCHLFGSAVGLAPVPMHGRLSDIRHIGTGIFEGIPSPFRAVRYHSLIVEDLPPELEAQAWTDDGLLMAAKHRLHPLWGVQFHPESICTQYGRELLGNFRDLTPTRSGPASRPEPTRQSSNARGGKPKYVVHSRRVDRAVDPASVYGRLFADGPDSFWLDGSAAIEAESRFSVMGDCSGPLAESVTYRVAETSVCVHRAGRPAERVHQRIFEYIDEQLKQRAVPPSPDLPFAFGLGYIGYLGYELKADVGSQLVHTSPTADAAFVFADRAVVIDHVEGTCYLLALSEDPDDPRVPEWFAHIEARIRELDEAVESPPPHPLVKLEDDTKPRMRHSNDEYLALIGQCLDEIRSGESYEVCLTNAATVDRAIDPVRSYETLREISPTPYSALLKFSGVSVLSASPERFLRIGANRVVESKPIKGTRPRHSKPAEDEALRQDLLDSEKDRAENLMIVDLVRNDLSRVCVPGSVHVPKLFDVETYAPVHQLVSTVRGTLRDDVSTVDCVRAAFPGGSMTGAPKLRTMEIIDKLEEGPRGVYSGAIGYFSINGTADFSIVIRTMVATEDQVTFGVGGAIVALSDPEEELEETMVKAVTMRRCLSVTSTNGVTATSGNGAGSSDGATAVAGDGATAVSGDGATATSGDGAAATSGDGAAATSDDRVVGEVSARDGDR</sequence>
<dbReference type="InterPro" id="IPR005802">
    <property type="entry name" value="ADC_synth_comp_1"/>
</dbReference>
<keyword evidence="4" id="KW-0315">Glutamine amidotransferase</keyword>
<dbReference type="Pfam" id="PF00425">
    <property type="entry name" value="Chorismate_bind"/>
    <property type="match status" value="1"/>
</dbReference>
<evidence type="ECO:0000259" key="7">
    <source>
        <dbReference type="Pfam" id="PF00425"/>
    </source>
</evidence>
<dbReference type="RefSeq" id="WP_127946856.1">
    <property type="nucleotide sequence ID" value="NZ_RKLN01000003.1"/>
</dbReference>
<keyword evidence="10" id="KW-1185">Reference proteome</keyword>
<evidence type="ECO:0000259" key="8">
    <source>
        <dbReference type="Pfam" id="PF04715"/>
    </source>
</evidence>
<dbReference type="NCBIfam" id="TIGR00566">
    <property type="entry name" value="trpG_papA"/>
    <property type="match status" value="1"/>
</dbReference>
<dbReference type="PANTHER" id="PTHR11236:SF18">
    <property type="entry name" value="AMINODEOXYCHORISMATE SYNTHASE"/>
    <property type="match status" value="1"/>
</dbReference>
<dbReference type="InterPro" id="IPR006805">
    <property type="entry name" value="Anth_synth_I_N"/>
</dbReference>
<dbReference type="GO" id="GO:0000162">
    <property type="term" value="P:L-tryptophan biosynthetic process"/>
    <property type="evidence" value="ECO:0007669"/>
    <property type="project" value="TreeGrafter"/>
</dbReference>
<feature type="compositionally biased region" description="Basic and acidic residues" evidence="5">
    <location>
        <begin position="742"/>
        <end position="757"/>
    </location>
</feature>
<evidence type="ECO:0000256" key="5">
    <source>
        <dbReference type="SAM" id="MobiDB-lite"/>
    </source>
</evidence>
<evidence type="ECO:0000256" key="2">
    <source>
        <dbReference type="ARBA" id="ARBA00013139"/>
    </source>
</evidence>
<dbReference type="PRINTS" id="PR00099">
    <property type="entry name" value="CPSGATASE"/>
</dbReference>
<dbReference type="Proteomes" id="UP000284333">
    <property type="component" value="Unassembled WGS sequence"/>
</dbReference>
<dbReference type="Gene3D" id="3.40.50.880">
    <property type="match status" value="1"/>
</dbReference>
<name>A0A3S3AAV1_9NOCA</name>
<dbReference type="InterPro" id="IPR017926">
    <property type="entry name" value="GATASE"/>
</dbReference>
<dbReference type="SUPFAM" id="SSF56322">
    <property type="entry name" value="ADC synthase"/>
    <property type="match status" value="1"/>
</dbReference>
<dbReference type="PRINTS" id="PR00096">
    <property type="entry name" value="GATASE"/>
</dbReference>
<keyword evidence="3 9" id="KW-0808">Transferase</keyword>
<evidence type="ECO:0000256" key="3">
    <source>
        <dbReference type="ARBA" id="ARBA00022679"/>
    </source>
</evidence>
<dbReference type="EC" id="2.6.1.85" evidence="2"/>
<feature type="domain" description="Glutamine amidotransferase" evidence="6">
    <location>
        <begin position="6"/>
        <end position="186"/>
    </location>
</feature>
<gene>
    <name evidence="9" type="primary">pabB</name>
    <name evidence="9" type="ORF">EF834_08885</name>
</gene>
<organism evidence="9 10">
    <name type="scientific">Rhodococcus spongiicola</name>
    <dbReference type="NCBI Taxonomy" id="2487352"/>
    <lineage>
        <taxon>Bacteria</taxon>
        <taxon>Bacillati</taxon>
        <taxon>Actinomycetota</taxon>
        <taxon>Actinomycetes</taxon>
        <taxon>Mycobacteriales</taxon>
        <taxon>Nocardiaceae</taxon>
        <taxon>Rhodococcus</taxon>
    </lineage>
</organism>
<feature type="region of interest" description="Disordered" evidence="5">
    <location>
        <begin position="712"/>
        <end position="757"/>
    </location>
</feature>
<feature type="domain" description="Anthranilate synthase component I N-terminal" evidence="8">
    <location>
        <begin position="227"/>
        <end position="369"/>
    </location>
</feature>
<dbReference type="Gene3D" id="3.60.120.10">
    <property type="entry name" value="Anthranilate synthase"/>
    <property type="match status" value="1"/>
</dbReference>
<dbReference type="Pfam" id="PF00117">
    <property type="entry name" value="GATase"/>
    <property type="match status" value="1"/>
</dbReference>
<proteinExistence type="inferred from homology"/>
<feature type="domain" description="Chorismate-utilising enzyme C-terminal" evidence="7">
    <location>
        <begin position="422"/>
        <end position="676"/>
    </location>
</feature>
<dbReference type="InterPro" id="IPR019999">
    <property type="entry name" value="Anth_synth_I-like"/>
</dbReference>
<dbReference type="OrthoDB" id="3518032at2"/>